<feature type="domain" description="Cyclic nucleotide-binding" evidence="1">
    <location>
        <begin position="40"/>
        <end position="96"/>
    </location>
</feature>
<proteinExistence type="predicted"/>
<dbReference type="AlphaFoldDB" id="A0A2R7YY18"/>
<dbReference type="InterPro" id="IPR014710">
    <property type="entry name" value="RmlC-like_jellyroll"/>
</dbReference>
<sequence>MTDPRIVNLHQTLASFEDLWSPRILAQVNDHDLRTAKVRGEYVWHRHPDTDELFLVLDGQLDIGLRDEDGTERVVALATGDVFVVPRNLLHRPSSAEGATILLVEPTGTVTTGDFDGEVPDHIDSTVGHRVSPD</sequence>
<dbReference type="PANTHER" id="PTHR36114">
    <property type="entry name" value="16.7 KDA PROTEIN IN WHIE LOCUS"/>
    <property type="match status" value="1"/>
</dbReference>
<name>A0A2R7YY18_9ACTN</name>
<dbReference type="InterPro" id="IPR001929">
    <property type="entry name" value="Germin"/>
</dbReference>
<dbReference type="Pfam" id="PF07883">
    <property type="entry name" value="Cupin_2"/>
    <property type="match status" value="1"/>
</dbReference>
<dbReference type="OrthoDB" id="6058at2"/>
<dbReference type="PANTHER" id="PTHR36114:SF1">
    <property type="entry name" value="16.7 KDA PROTEIN IN WHIE LOCUS"/>
    <property type="match status" value="1"/>
</dbReference>
<accession>A0A2R7YY18</accession>
<organism evidence="2 3">
    <name type="scientific">Nocardioides currus</name>
    <dbReference type="NCBI Taxonomy" id="2133958"/>
    <lineage>
        <taxon>Bacteria</taxon>
        <taxon>Bacillati</taxon>
        <taxon>Actinomycetota</taxon>
        <taxon>Actinomycetes</taxon>
        <taxon>Propionibacteriales</taxon>
        <taxon>Nocardioidaceae</taxon>
        <taxon>Nocardioides</taxon>
    </lineage>
</organism>
<dbReference type="Gene3D" id="2.60.120.10">
    <property type="entry name" value="Jelly Rolls"/>
    <property type="match status" value="1"/>
</dbReference>
<dbReference type="InterPro" id="IPR013096">
    <property type="entry name" value="Cupin_2"/>
</dbReference>
<dbReference type="RefSeq" id="WP_108344172.1">
    <property type="nucleotide sequence ID" value="NZ_PYXZ01000003.1"/>
</dbReference>
<dbReference type="InterPro" id="IPR000595">
    <property type="entry name" value="cNMP-bd_dom"/>
</dbReference>
<gene>
    <name evidence="2" type="ORF">C7S10_09345</name>
</gene>
<protein>
    <submittedName>
        <fullName evidence="2">Cupin</fullName>
    </submittedName>
</protein>
<dbReference type="EMBL" id="PYXZ01000003">
    <property type="protein sequence ID" value="PUA81231.1"/>
    <property type="molecule type" value="Genomic_DNA"/>
</dbReference>
<evidence type="ECO:0000313" key="3">
    <source>
        <dbReference type="Proteomes" id="UP000244867"/>
    </source>
</evidence>
<evidence type="ECO:0000313" key="2">
    <source>
        <dbReference type="EMBL" id="PUA81231.1"/>
    </source>
</evidence>
<dbReference type="PRINTS" id="PR00325">
    <property type="entry name" value="GERMIN"/>
</dbReference>
<evidence type="ECO:0000259" key="1">
    <source>
        <dbReference type="PROSITE" id="PS50042"/>
    </source>
</evidence>
<dbReference type="InterPro" id="IPR052044">
    <property type="entry name" value="PKS_Associated_Protein"/>
</dbReference>
<dbReference type="PROSITE" id="PS50042">
    <property type="entry name" value="CNMP_BINDING_3"/>
    <property type="match status" value="1"/>
</dbReference>
<reference evidence="2 3" key="1">
    <citation type="submission" date="2018-03" db="EMBL/GenBank/DDBJ databases">
        <authorList>
            <person name="Keele B.F."/>
        </authorList>
    </citation>
    <scope>NUCLEOTIDE SEQUENCE [LARGE SCALE GENOMIC DNA]</scope>
    <source>
        <strain evidence="2 3">IB-3</strain>
    </source>
</reference>
<dbReference type="SUPFAM" id="SSF51182">
    <property type="entry name" value="RmlC-like cupins"/>
    <property type="match status" value="1"/>
</dbReference>
<keyword evidence="3" id="KW-1185">Reference proteome</keyword>
<dbReference type="CDD" id="cd02226">
    <property type="entry name" value="cupin_YdbB-like"/>
    <property type="match status" value="1"/>
</dbReference>
<dbReference type="GO" id="GO:0030145">
    <property type="term" value="F:manganese ion binding"/>
    <property type="evidence" value="ECO:0007669"/>
    <property type="project" value="InterPro"/>
</dbReference>
<dbReference type="Proteomes" id="UP000244867">
    <property type="component" value="Unassembled WGS sequence"/>
</dbReference>
<comment type="caution">
    <text evidence="2">The sequence shown here is derived from an EMBL/GenBank/DDBJ whole genome shotgun (WGS) entry which is preliminary data.</text>
</comment>
<dbReference type="InterPro" id="IPR011051">
    <property type="entry name" value="RmlC_Cupin_sf"/>
</dbReference>